<protein>
    <recommendedName>
        <fullName evidence="3">Leucine-rich repeat domain-containing protein</fullName>
    </recommendedName>
</protein>
<dbReference type="Gene3D" id="3.80.10.10">
    <property type="entry name" value="Ribonuclease Inhibitor"/>
    <property type="match status" value="1"/>
</dbReference>
<sequence length="346" mass="38412">MPSPRLTNPALAEIEEHLAQPLSEQPSARRIVQFDRRAAYDGAMLARLDTLCERHGERLEVRFYSHEPGEGFDASVLQHLPQVRSLTLDCLRQTHGLQAALGNLAHLEAFALQVEHGDFPGLLALPNLARLRTLRVSQDRGPVLDLAPLAGLGQLHTLALSAQSHHLQALAGHPGLERLYLHRQPHGTPLDVANHLPALVFLSVSFGSREAMPELRHQGLRELEIIRVRGLKDLQLEHFPGLRALWVEDQAQLGRLDLEGAPELHGLLLSTCKSLAQLHGLAASRLADLRLRTVPALDLLALVENQLPASLCTLEAWTGKRKLDIQLQEIQQRKNLPRPGQPFWPV</sequence>
<name>A0A1G8GME8_9GAMM</name>
<evidence type="ECO:0008006" key="3">
    <source>
        <dbReference type="Google" id="ProtNLM"/>
    </source>
</evidence>
<organism evidence="1 2">
    <name type="scientific">Phytopseudomonas flavescens</name>
    <dbReference type="NCBI Taxonomy" id="29435"/>
    <lineage>
        <taxon>Bacteria</taxon>
        <taxon>Pseudomonadati</taxon>
        <taxon>Pseudomonadota</taxon>
        <taxon>Gammaproteobacteria</taxon>
        <taxon>Pseudomonadales</taxon>
        <taxon>Pseudomonadaceae</taxon>
        <taxon>Phytopseudomonas</taxon>
    </lineage>
</organism>
<proteinExistence type="predicted"/>
<dbReference type="InterPro" id="IPR032675">
    <property type="entry name" value="LRR_dom_sf"/>
</dbReference>
<dbReference type="SUPFAM" id="SSF52058">
    <property type="entry name" value="L domain-like"/>
    <property type="match status" value="1"/>
</dbReference>
<dbReference type="EMBL" id="FNDG01000009">
    <property type="protein sequence ID" value="SDH95542.1"/>
    <property type="molecule type" value="Genomic_DNA"/>
</dbReference>
<gene>
    <name evidence="1" type="ORF">SAMN05216588_109113</name>
</gene>
<reference evidence="1 2" key="1">
    <citation type="submission" date="2016-10" db="EMBL/GenBank/DDBJ databases">
        <authorList>
            <person name="de Groot N.N."/>
        </authorList>
    </citation>
    <scope>NUCLEOTIDE SEQUENCE [LARGE SCALE GENOMIC DNA]</scope>
    <source>
        <strain evidence="1 2">LMG 18387</strain>
    </source>
</reference>
<dbReference type="STRING" id="29435.SAMN05216588_109113"/>
<evidence type="ECO:0000313" key="1">
    <source>
        <dbReference type="EMBL" id="SDH95542.1"/>
    </source>
</evidence>
<dbReference type="RefSeq" id="WP_084306310.1">
    <property type="nucleotide sequence ID" value="NZ_FNDG01000009.1"/>
</dbReference>
<evidence type="ECO:0000313" key="2">
    <source>
        <dbReference type="Proteomes" id="UP000198606"/>
    </source>
</evidence>
<dbReference type="AlphaFoldDB" id="A0A1G8GME8"/>
<accession>A0A1G8GME8</accession>
<dbReference type="Proteomes" id="UP000198606">
    <property type="component" value="Unassembled WGS sequence"/>
</dbReference>